<dbReference type="Gene3D" id="2.30.30.40">
    <property type="entry name" value="SH3 Domains"/>
    <property type="match status" value="2"/>
</dbReference>
<feature type="compositionally biased region" description="Basic and acidic residues" evidence="1">
    <location>
        <begin position="168"/>
        <end position="182"/>
    </location>
</feature>
<evidence type="ECO:0000259" key="2">
    <source>
        <dbReference type="PROSITE" id="PS51781"/>
    </source>
</evidence>
<dbReference type="AlphaFoldDB" id="A0A382DZS7"/>
<dbReference type="PROSITE" id="PS51781">
    <property type="entry name" value="SH3B"/>
    <property type="match status" value="1"/>
</dbReference>
<feature type="compositionally biased region" description="Low complexity" evidence="1">
    <location>
        <begin position="250"/>
        <end position="261"/>
    </location>
</feature>
<feature type="compositionally biased region" description="Basic and acidic residues" evidence="1">
    <location>
        <begin position="206"/>
        <end position="238"/>
    </location>
</feature>
<sequence length="309" mass="33112">MKPLGRFLIPALAWLVAVSGLSAKDVVSEVTPPKPGTVSADRVNVRARASLIGERVTQLRKGDKVSVLAKVTVAPPRKNEPVDWLRIVMPADGQTWVYLGFVEEGKVTVSKLNVRAGDGERFSIVGHLAKGDPVKEKRTAGDWIEIEHPAGAHAYIAAKFIDVGEAGEEAKPEETSEAKPTDVSETEGPTEIAEAKPTETTPEAKPVAEEVTETKELEATKPETADVTEAKGETERTTEPAGLPEPPEPEVVVVEAGGTEASDTQKLPMGNPEDAEAVKPETVPDVTDTKLPVPPPRIVTREGKIKRRI</sequence>
<reference evidence="3" key="1">
    <citation type="submission" date="2018-05" db="EMBL/GenBank/DDBJ databases">
        <authorList>
            <person name="Lanie J.A."/>
            <person name="Ng W.-L."/>
            <person name="Kazmierczak K.M."/>
            <person name="Andrzejewski T.M."/>
            <person name="Davidsen T.M."/>
            <person name="Wayne K.J."/>
            <person name="Tettelin H."/>
            <person name="Glass J.I."/>
            <person name="Rusch D."/>
            <person name="Podicherti R."/>
            <person name="Tsui H.-C.T."/>
            <person name="Winkler M.E."/>
        </authorList>
    </citation>
    <scope>NUCLEOTIDE SEQUENCE</scope>
</reference>
<evidence type="ECO:0000313" key="3">
    <source>
        <dbReference type="EMBL" id="SVB43097.1"/>
    </source>
</evidence>
<feature type="region of interest" description="Disordered" evidence="1">
    <location>
        <begin position="166"/>
        <end position="309"/>
    </location>
</feature>
<dbReference type="EMBL" id="UINC01041600">
    <property type="protein sequence ID" value="SVB43097.1"/>
    <property type="molecule type" value="Genomic_DNA"/>
</dbReference>
<gene>
    <name evidence="3" type="ORF">METZ01_LOCUS195951</name>
</gene>
<dbReference type="InterPro" id="IPR052354">
    <property type="entry name" value="Cell_Wall_Dynamics_Protein"/>
</dbReference>
<proteinExistence type="predicted"/>
<dbReference type="PANTHER" id="PTHR34408:SF1">
    <property type="entry name" value="GLYCOSYL HYDROLASE FAMILY 19 DOMAIN-CONTAINING PROTEIN HI_1415"/>
    <property type="match status" value="1"/>
</dbReference>
<accession>A0A382DZS7</accession>
<dbReference type="PANTHER" id="PTHR34408">
    <property type="entry name" value="FAMILY PROTEIN, PUTATIVE-RELATED"/>
    <property type="match status" value="1"/>
</dbReference>
<protein>
    <recommendedName>
        <fullName evidence="2">SH3b domain-containing protein</fullName>
    </recommendedName>
</protein>
<evidence type="ECO:0000256" key="1">
    <source>
        <dbReference type="SAM" id="MobiDB-lite"/>
    </source>
</evidence>
<dbReference type="Pfam" id="PF08239">
    <property type="entry name" value="SH3_3"/>
    <property type="match status" value="1"/>
</dbReference>
<organism evidence="3">
    <name type="scientific">marine metagenome</name>
    <dbReference type="NCBI Taxonomy" id="408172"/>
    <lineage>
        <taxon>unclassified sequences</taxon>
        <taxon>metagenomes</taxon>
        <taxon>ecological metagenomes</taxon>
    </lineage>
</organism>
<name>A0A382DZS7_9ZZZZ</name>
<dbReference type="SMART" id="SM00287">
    <property type="entry name" value="SH3b"/>
    <property type="match status" value="2"/>
</dbReference>
<feature type="non-terminal residue" evidence="3">
    <location>
        <position position="309"/>
    </location>
</feature>
<dbReference type="InterPro" id="IPR003646">
    <property type="entry name" value="SH3-like_bac-type"/>
</dbReference>
<feature type="domain" description="SH3b" evidence="2">
    <location>
        <begin position="102"/>
        <end position="165"/>
    </location>
</feature>